<evidence type="ECO:0008006" key="2">
    <source>
        <dbReference type="Google" id="ProtNLM"/>
    </source>
</evidence>
<dbReference type="AlphaFoldDB" id="A0A0F8YVW5"/>
<dbReference type="EMBL" id="LAZR01051240">
    <property type="protein sequence ID" value="KKK85587.1"/>
    <property type="molecule type" value="Genomic_DNA"/>
</dbReference>
<feature type="non-terminal residue" evidence="1">
    <location>
        <position position="1"/>
    </location>
</feature>
<reference evidence="1" key="1">
    <citation type="journal article" date="2015" name="Nature">
        <title>Complex archaea that bridge the gap between prokaryotes and eukaryotes.</title>
        <authorList>
            <person name="Spang A."/>
            <person name="Saw J.H."/>
            <person name="Jorgensen S.L."/>
            <person name="Zaremba-Niedzwiedzka K."/>
            <person name="Martijn J."/>
            <person name="Lind A.E."/>
            <person name="van Eijk R."/>
            <person name="Schleper C."/>
            <person name="Guy L."/>
            <person name="Ettema T.J."/>
        </authorList>
    </citation>
    <scope>NUCLEOTIDE SEQUENCE</scope>
</reference>
<dbReference type="Gene3D" id="3.30.420.240">
    <property type="match status" value="1"/>
</dbReference>
<proteinExistence type="predicted"/>
<protein>
    <recommendedName>
        <fullName evidence="2">Terminase large subunit gp17-like C-terminal domain-containing protein</fullName>
    </recommendedName>
</protein>
<accession>A0A0F8YVW5</accession>
<gene>
    <name evidence="1" type="ORF">LCGC14_2771800</name>
</gene>
<evidence type="ECO:0000313" key="1">
    <source>
        <dbReference type="EMBL" id="KKK85587.1"/>
    </source>
</evidence>
<sequence length="416" mass="46632">PWDEERSIQVVVLQSPFKERFPGALCKTSTCPFHEKVGDHAHGPDVWACEFLDELGEEIRKRGFDGANAVSPIRFSTVSGHDIGKSALTAWLIKFILDTRPMSVGTVTAMTAEQLKNKTWAELGKWHKMSLTSHWFDYTSGRGAMALSSNRADKYGNSLREQWKCTAQTCREENSEAFAGQHAVNSTSFYIFDEASGVPNKIFEVRDGGTTDGEPMVFDFGNPTRNSGRFFEQCQGRLRHRYIVRSIDSRDVAITNKELHQEWIDDYGIEDDYVKVRVLGQFPSAGSVQFIPTDLVEGAMKRELKADRDAALVIGVDVAGFGDDESVVYPRIGYDARSFPAERFRSLDSLQLTGRVVAMVRRFRNLGLETAMIFIDTTGGLGRGPYDNLWFLGYPVMAVEFGSGASDKKTYRFKSD</sequence>
<comment type="caution">
    <text evidence="1">The sequence shown here is derived from an EMBL/GenBank/DDBJ whole genome shotgun (WGS) entry which is preliminary data.</text>
</comment>
<name>A0A0F8YVW5_9ZZZZ</name>
<feature type="non-terminal residue" evidence="1">
    <location>
        <position position="416"/>
    </location>
</feature>
<organism evidence="1">
    <name type="scientific">marine sediment metagenome</name>
    <dbReference type="NCBI Taxonomy" id="412755"/>
    <lineage>
        <taxon>unclassified sequences</taxon>
        <taxon>metagenomes</taxon>
        <taxon>ecological metagenomes</taxon>
    </lineage>
</organism>